<keyword evidence="2" id="KW-1185">Reference proteome</keyword>
<gene>
    <name evidence="1" type="ORF">HNR31_000029</name>
</gene>
<dbReference type="AlphaFoldDB" id="A0A7V9Z399"/>
<proteinExistence type="predicted"/>
<organism evidence="1 2">
    <name type="scientific">Thermaerobacillus caldiproteolyticus</name>
    <dbReference type="NCBI Taxonomy" id="247480"/>
    <lineage>
        <taxon>Bacteria</taxon>
        <taxon>Bacillati</taxon>
        <taxon>Bacillota</taxon>
        <taxon>Bacilli</taxon>
        <taxon>Bacillales</taxon>
        <taxon>Anoxybacillaceae</taxon>
        <taxon>Thermaerobacillus</taxon>
    </lineage>
</organism>
<comment type="caution">
    <text evidence="1">The sequence shown here is derived from an EMBL/GenBank/DDBJ whole genome shotgun (WGS) entry which is preliminary data.</text>
</comment>
<evidence type="ECO:0000313" key="2">
    <source>
        <dbReference type="Proteomes" id="UP000523087"/>
    </source>
</evidence>
<dbReference type="Proteomes" id="UP000523087">
    <property type="component" value="Unassembled WGS sequence"/>
</dbReference>
<dbReference type="EMBL" id="JACDUT010000001">
    <property type="protein sequence ID" value="MBA2873277.1"/>
    <property type="molecule type" value="Genomic_DNA"/>
</dbReference>
<name>A0A7V9Z399_9BACL</name>
<accession>A0A7V9Z399</accession>
<dbReference type="RefSeq" id="WP_228485528.1">
    <property type="nucleotide sequence ID" value="NZ_CP064060.1"/>
</dbReference>
<reference evidence="1 2" key="1">
    <citation type="submission" date="2020-07" db="EMBL/GenBank/DDBJ databases">
        <title>Genomic Encyclopedia of Type Strains, Phase IV (KMG-IV): sequencing the most valuable type-strain genomes for metagenomic binning, comparative biology and taxonomic classification.</title>
        <authorList>
            <person name="Goeker M."/>
        </authorList>
    </citation>
    <scope>NUCLEOTIDE SEQUENCE [LARGE SCALE GENOMIC DNA]</scope>
    <source>
        <strain evidence="1 2">DSM 15730</strain>
    </source>
</reference>
<sequence length="114" mass="12652">MENINDHQTSLRNLGNLSSLGKISSFDSHSNASQIGHSGNSDVDININVQVDTMPIAFAILCSLLATKQLTNEEFDLAVRKLEALSNNYKKSNHIREVNDVSKVKLLNQSKWGR</sequence>
<evidence type="ECO:0000313" key="1">
    <source>
        <dbReference type="EMBL" id="MBA2873277.1"/>
    </source>
</evidence>
<protein>
    <submittedName>
        <fullName evidence="1">Uncharacterized protein</fullName>
    </submittedName>
</protein>